<reference evidence="2 3" key="1">
    <citation type="journal article" date="2015" name="Sci. Rep.">
        <title>Genome of the facultative scuticociliatosis pathogen Pseudocohnilembus persalinus provides insight into its virulence through horizontal gene transfer.</title>
        <authorList>
            <person name="Xiong J."/>
            <person name="Wang G."/>
            <person name="Cheng J."/>
            <person name="Tian M."/>
            <person name="Pan X."/>
            <person name="Warren A."/>
            <person name="Jiang C."/>
            <person name="Yuan D."/>
            <person name="Miao W."/>
        </authorList>
    </citation>
    <scope>NUCLEOTIDE SEQUENCE [LARGE SCALE GENOMIC DNA]</scope>
    <source>
        <strain evidence="2">36N120E</strain>
    </source>
</reference>
<dbReference type="InParanoid" id="A0A0V0QKB8"/>
<accession>A0A0V0QKB8</accession>
<dbReference type="EMBL" id="LDAU01000154">
    <property type="protein sequence ID" value="KRX02667.1"/>
    <property type="molecule type" value="Genomic_DNA"/>
</dbReference>
<feature type="compositionally biased region" description="Low complexity" evidence="1">
    <location>
        <begin position="390"/>
        <end position="432"/>
    </location>
</feature>
<feature type="region of interest" description="Disordered" evidence="1">
    <location>
        <begin position="452"/>
        <end position="486"/>
    </location>
</feature>
<evidence type="ECO:0000313" key="2">
    <source>
        <dbReference type="EMBL" id="KRX02667.1"/>
    </source>
</evidence>
<feature type="region of interest" description="Disordered" evidence="1">
    <location>
        <begin position="372"/>
        <end position="432"/>
    </location>
</feature>
<evidence type="ECO:0000256" key="1">
    <source>
        <dbReference type="SAM" id="MobiDB-lite"/>
    </source>
</evidence>
<name>A0A0V0QKB8_PSEPJ</name>
<proteinExistence type="predicted"/>
<feature type="compositionally biased region" description="Low complexity" evidence="1">
    <location>
        <begin position="318"/>
        <end position="330"/>
    </location>
</feature>
<evidence type="ECO:0000313" key="3">
    <source>
        <dbReference type="Proteomes" id="UP000054937"/>
    </source>
</evidence>
<dbReference type="FunCoup" id="A0A0V0QKB8">
    <property type="interactions" value="429"/>
</dbReference>
<sequence length="564" mass="66975">MKNQPEQKKIKQIQQENKTFLGRLVKIQNRKEFQLLPKGFKPNPNQEYLEKFIQHKKVEQKFKSQRSRTVDVTNQNQRQPLKNHNNNSKISKADQNINKSLAIQQNEKINIQQEINSNSYSPDQKLSVYLNASNYGSNQYQKSQESQINTNLKPKQYDSNTIDTHTIYNQNKSNENFENGNIERKKGQLDSSKQFEKLPESLKQDYIQFLENNRHKIYTNKTQRNKKEKEIQQQNRKLVGRIINQKSNYSKDTLEKQFQKHQQNLNIRRNTAFHKTELVHKMLKQNNLRIPKITQMQKENYKSIQHESNQEKKKSNKKLYSSKNSPSRRQAQTERRQTEAASAQIQRLIQNGQVLKNEDIDKINEILNSYNDNQKAQQTEESEKEKENYSSIQEEQFQSQQNQQMFSPKQIQSNKENQEQQQQQDTNNSSNIMEQNNNLYQKQPDELDIENNKQDDKYIKKEKCQNQNKGEKNENQQNKEQDEEEQNQIVEEINGVFNSQNDSKIFYLQEQIDNTSQIEVQQNGNKVNNQSGQKSIYKSILKENKEKILVQDQKQNINNVQDNI</sequence>
<keyword evidence="3" id="KW-1185">Reference proteome</keyword>
<feature type="compositionally biased region" description="Basic and acidic residues" evidence="1">
    <location>
        <begin position="301"/>
        <end position="313"/>
    </location>
</feature>
<feature type="compositionally biased region" description="Polar residues" evidence="1">
    <location>
        <begin position="70"/>
        <end position="92"/>
    </location>
</feature>
<organism evidence="2 3">
    <name type="scientific">Pseudocohnilembus persalinus</name>
    <name type="common">Ciliate</name>
    <dbReference type="NCBI Taxonomy" id="266149"/>
    <lineage>
        <taxon>Eukaryota</taxon>
        <taxon>Sar</taxon>
        <taxon>Alveolata</taxon>
        <taxon>Ciliophora</taxon>
        <taxon>Intramacronucleata</taxon>
        <taxon>Oligohymenophorea</taxon>
        <taxon>Scuticociliatia</taxon>
        <taxon>Philasterida</taxon>
        <taxon>Pseudocohnilembidae</taxon>
        <taxon>Pseudocohnilembus</taxon>
    </lineage>
</organism>
<dbReference type="AlphaFoldDB" id="A0A0V0QKB8"/>
<feature type="region of interest" description="Disordered" evidence="1">
    <location>
        <begin position="301"/>
        <end position="342"/>
    </location>
</feature>
<feature type="compositionally biased region" description="Basic and acidic residues" evidence="1">
    <location>
        <begin position="452"/>
        <end position="480"/>
    </location>
</feature>
<gene>
    <name evidence="2" type="ORF">PPERSA_12007</name>
</gene>
<comment type="caution">
    <text evidence="2">The sequence shown here is derived from an EMBL/GenBank/DDBJ whole genome shotgun (WGS) entry which is preliminary data.</text>
</comment>
<dbReference type="Proteomes" id="UP000054937">
    <property type="component" value="Unassembled WGS sequence"/>
</dbReference>
<feature type="region of interest" description="Disordered" evidence="1">
    <location>
        <begin position="63"/>
        <end position="92"/>
    </location>
</feature>
<protein>
    <submittedName>
        <fullName evidence="2">Uncharacterized protein</fullName>
    </submittedName>
</protein>